<comment type="similarity">
    <text evidence="6">Belongs to the ABC-4 integral membrane protein family.</text>
</comment>
<keyword evidence="2" id="KW-1003">Cell membrane</keyword>
<evidence type="ECO:0000256" key="2">
    <source>
        <dbReference type="ARBA" id="ARBA00022475"/>
    </source>
</evidence>
<feature type="transmembrane region" description="Helical" evidence="7">
    <location>
        <begin position="332"/>
        <end position="357"/>
    </location>
</feature>
<dbReference type="InterPro" id="IPR050250">
    <property type="entry name" value="Macrolide_Exporter_MacB"/>
</dbReference>
<evidence type="ECO:0000256" key="3">
    <source>
        <dbReference type="ARBA" id="ARBA00022692"/>
    </source>
</evidence>
<dbReference type="Pfam" id="PF12704">
    <property type="entry name" value="MacB_PCD"/>
    <property type="match status" value="1"/>
</dbReference>
<feature type="domain" description="ABC3 transporter permease C-terminal" evidence="8">
    <location>
        <begin position="282"/>
        <end position="402"/>
    </location>
</feature>
<keyword evidence="11" id="KW-1185">Reference proteome</keyword>
<evidence type="ECO:0000256" key="7">
    <source>
        <dbReference type="SAM" id="Phobius"/>
    </source>
</evidence>
<dbReference type="InterPro" id="IPR003838">
    <property type="entry name" value="ABC3_permease_C"/>
</dbReference>
<dbReference type="PANTHER" id="PTHR30572">
    <property type="entry name" value="MEMBRANE COMPONENT OF TRANSPORTER-RELATED"/>
    <property type="match status" value="1"/>
</dbReference>
<dbReference type="OrthoDB" id="9770036at2"/>
<keyword evidence="4 7" id="KW-1133">Transmembrane helix</keyword>
<evidence type="ECO:0000256" key="4">
    <source>
        <dbReference type="ARBA" id="ARBA00022989"/>
    </source>
</evidence>
<comment type="subcellular location">
    <subcellularLocation>
        <location evidence="1">Cell membrane</location>
        <topology evidence="1">Multi-pass membrane protein</topology>
    </subcellularLocation>
</comment>
<dbReference type="Proteomes" id="UP000321907">
    <property type="component" value="Unassembled WGS sequence"/>
</dbReference>
<keyword evidence="5 7" id="KW-0472">Membrane</keyword>
<feature type="transmembrane region" description="Helical" evidence="7">
    <location>
        <begin position="20"/>
        <end position="40"/>
    </location>
</feature>
<dbReference type="Pfam" id="PF02687">
    <property type="entry name" value="FtsX"/>
    <property type="match status" value="1"/>
</dbReference>
<evidence type="ECO:0000259" key="8">
    <source>
        <dbReference type="Pfam" id="PF02687"/>
    </source>
</evidence>
<evidence type="ECO:0000313" key="10">
    <source>
        <dbReference type="EMBL" id="TXF91382.1"/>
    </source>
</evidence>
<sequence>MFSAFSDVFSNLRTNFFQTFLSVLGIIIGVGALVAMLSMIDGLELYAKEMIAEKSSLENLVVKANTGTRIDGIYTERDTAVRLDAAIVDQLLDSLPYKAEGQLTFNTSSVGYTPDSTKIGLRIQAFSLPVLNPLPDSALLHGRLISDNEVTSGARLLLASENVARRVVGKDGTTADAIGQHLHFFGDSLEIAGIIKSDDEENFSIAFPLAAMAGMTKAPTPDPVLNIALADVNDVLDAEEFTNAWFRNRYPAIDKPVETSTYTGYLEQLAQGISVFRWVMGFIIGIAVVVGGVGVMNVLLMSIAERTPEIGVRKAVGANRRDIIGQFLSESIAISAIGSFFGVLLGMAVAFIAAPILNMIVDELEFRVVFSFNTILVVSVVALLIGVVFGTYPAKKAAGLDPVEAIRR</sequence>
<feature type="domain" description="MacB-like periplasmic core" evidence="9">
    <location>
        <begin position="19"/>
        <end position="216"/>
    </location>
</feature>
<dbReference type="GO" id="GO:0005886">
    <property type="term" value="C:plasma membrane"/>
    <property type="evidence" value="ECO:0007669"/>
    <property type="project" value="UniProtKB-SubCell"/>
</dbReference>
<comment type="caution">
    <text evidence="10">The sequence shown here is derived from an EMBL/GenBank/DDBJ whole genome shotgun (WGS) entry which is preliminary data.</text>
</comment>
<evidence type="ECO:0000256" key="1">
    <source>
        <dbReference type="ARBA" id="ARBA00004651"/>
    </source>
</evidence>
<evidence type="ECO:0000259" key="9">
    <source>
        <dbReference type="Pfam" id="PF12704"/>
    </source>
</evidence>
<dbReference type="EMBL" id="VOXD01000002">
    <property type="protein sequence ID" value="TXF91382.1"/>
    <property type="molecule type" value="Genomic_DNA"/>
</dbReference>
<feature type="transmembrane region" description="Helical" evidence="7">
    <location>
        <begin position="278"/>
        <end position="304"/>
    </location>
</feature>
<protein>
    <submittedName>
        <fullName evidence="10">ABC transporter permease</fullName>
    </submittedName>
</protein>
<dbReference type="AlphaFoldDB" id="A0A5C7FMM5"/>
<name>A0A5C7FMM5_9BACT</name>
<dbReference type="PANTHER" id="PTHR30572:SF4">
    <property type="entry name" value="ABC TRANSPORTER PERMEASE YTRF"/>
    <property type="match status" value="1"/>
</dbReference>
<dbReference type="GO" id="GO:0022857">
    <property type="term" value="F:transmembrane transporter activity"/>
    <property type="evidence" value="ECO:0007669"/>
    <property type="project" value="TreeGrafter"/>
</dbReference>
<accession>A0A5C7FMM5</accession>
<evidence type="ECO:0000256" key="6">
    <source>
        <dbReference type="ARBA" id="ARBA00038076"/>
    </source>
</evidence>
<feature type="transmembrane region" description="Helical" evidence="7">
    <location>
        <begin position="369"/>
        <end position="392"/>
    </location>
</feature>
<dbReference type="InterPro" id="IPR025857">
    <property type="entry name" value="MacB_PCD"/>
</dbReference>
<proteinExistence type="inferred from homology"/>
<evidence type="ECO:0000313" key="11">
    <source>
        <dbReference type="Proteomes" id="UP000321907"/>
    </source>
</evidence>
<organism evidence="10 11">
    <name type="scientific">Neolewinella aurantiaca</name>
    <dbReference type="NCBI Taxonomy" id="2602767"/>
    <lineage>
        <taxon>Bacteria</taxon>
        <taxon>Pseudomonadati</taxon>
        <taxon>Bacteroidota</taxon>
        <taxon>Saprospiria</taxon>
        <taxon>Saprospirales</taxon>
        <taxon>Lewinellaceae</taxon>
        <taxon>Neolewinella</taxon>
    </lineage>
</organism>
<reference evidence="10 11" key="1">
    <citation type="submission" date="2019-08" db="EMBL/GenBank/DDBJ databases">
        <title>Lewinella sp. strain SSH13 Genome sequencing and assembly.</title>
        <authorList>
            <person name="Kim I."/>
        </authorList>
    </citation>
    <scope>NUCLEOTIDE SEQUENCE [LARGE SCALE GENOMIC DNA]</scope>
    <source>
        <strain evidence="10 11">SSH13</strain>
    </source>
</reference>
<gene>
    <name evidence="10" type="ORF">FUA23_01410</name>
</gene>
<keyword evidence="3 7" id="KW-0812">Transmembrane</keyword>
<dbReference type="RefSeq" id="WP_147928921.1">
    <property type="nucleotide sequence ID" value="NZ_VOXD01000002.1"/>
</dbReference>
<evidence type="ECO:0000256" key="5">
    <source>
        <dbReference type="ARBA" id="ARBA00023136"/>
    </source>
</evidence>